<dbReference type="InterPro" id="IPR012545">
    <property type="entry name" value="DUF1697"/>
</dbReference>
<dbReference type="Pfam" id="PF08002">
    <property type="entry name" value="DUF1697"/>
    <property type="match status" value="1"/>
</dbReference>
<accession>A0A2V3VF14</accession>
<gene>
    <name evidence="1" type="ORF">DFR56_12818</name>
</gene>
<dbReference type="SUPFAM" id="SSF160379">
    <property type="entry name" value="SP0830-like"/>
    <property type="match status" value="1"/>
</dbReference>
<comment type="caution">
    <text evidence="1">The sequence shown here is derived from an EMBL/GenBank/DDBJ whole genome shotgun (WGS) entry which is preliminary data.</text>
</comment>
<evidence type="ECO:0000313" key="2">
    <source>
        <dbReference type="Proteomes" id="UP000247978"/>
    </source>
</evidence>
<proteinExistence type="predicted"/>
<dbReference type="PIRSF" id="PIRSF008502">
    <property type="entry name" value="UCP008502"/>
    <property type="match status" value="1"/>
</dbReference>
<reference evidence="1 2" key="1">
    <citation type="submission" date="2018-05" db="EMBL/GenBank/DDBJ databases">
        <title>Genomic Encyclopedia of Type Strains, Phase IV (KMG-IV): sequencing the most valuable type-strain genomes for metagenomic binning, comparative biology and taxonomic classification.</title>
        <authorList>
            <person name="Goeker M."/>
        </authorList>
    </citation>
    <scope>NUCLEOTIDE SEQUENCE [LARGE SCALE GENOMIC DNA]</scope>
    <source>
        <strain evidence="1 2">DSM 28556</strain>
    </source>
</reference>
<sequence length="183" mass="20732">MIYVALLRGINVGGKNKIDMKMLKQTFERVGMTSVKTYINSGNIIFTYDSLSKSEISHLLEEAICKDFGLQIKILIRSFDAMKIIIDALPETWKNDQNMKSDVLFLWDDLDSETVLSKLVIKPGIDTVTYVNGAILWSVDKKNVTKSGIIKLGGTNLYKKMTVRNVNTTRKIYQLMQDIVSTN</sequence>
<dbReference type="PANTHER" id="PTHR36439:SF1">
    <property type="entry name" value="DUF1697 DOMAIN-CONTAINING PROTEIN"/>
    <property type="match status" value="1"/>
</dbReference>
<organism evidence="1 2">
    <name type="scientific">Pseudogracilibacillus auburnensis</name>
    <dbReference type="NCBI Taxonomy" id="1494959"/>
    <lineage>
        <taxon>Bacteria</taxon>
        <taxon>Bacillati</taxon>
        <taxon>Bacillota</taxon>
        <taxon>Bacilli</taxon>
        <taxon>Bacillales</taxon>
        <taxon>Bacillaceae</taxon>
        <taxon>Pseudogracilibacillus</taxon>
    </lineage>
</organism>
<dbReference type="PANTHER" id="PTHR36439">
    <property type="entry name" value="BLL4334 PROTEIN"/>
    <property type="match status" value="1"/>
</dbReference>
<dbReference type="Gene3D" id="3.30.70.1280">
    <property type="entry name" value="SP0830-like domains"/>
    <property type="match status" value="1"/>
</dbReference>
<dbReference type="Gene3D" id="3.30.70.1260">
    <property type="entry name" value="bacterial protein sp0830 like"/>
    <property type="match status" value="1"/>
</dbReference>
<dbReference type="OrthoDB" id="9806494at2"/>
<keyword evidence="2" id="KW-1185">Reference proteome</keyword>
<evidence type="ECO:0000313" key="1">
    <source>
        <dbReference type="EMBL" id="PXW80402.1"/>
    </source>
</evidence>
<dbReference type="EMBL" id="QJJQ01000028">
    <property type="protein sequence ID" value="PXW80402.1"/>
    <property type="molecule type" value="Genomic_DNA"/>
</dbReference>
<protein>
    <submittedName>
        <fullName evidence="1">Uncharacterized protein (DUF1697 family)</fullName>
    </submittedName>
</protein>
<dbReference type="RefSeq" id="WP_110397620.1">
    <property type="nucleotide sequence ID" value="NZ_JBHUHB010000001.1"/>
</dbReference>
<name>A0A2V3VF14_9BACI</name>
<dbReference type="AlphaFoldDB" id="A0A2V3VF14"/>
<dbReference type="Proteomes" id="UP000247978">
    <property type="component" value="Unassembled WGS sequence"/>
</dbReference>